<name>A0A564Y917_HYMDI</name>
<proteinExistence type="predicted"/>
<dbReference type="AlphaFoldDB" id="A0A564Y917"/>
<evidence type="ECO:0000313" key="2">
    <source>
        <dbReference type="EMBL" id="VUZ43004.1"/>
    </source>
</evidence>
<keyword evidence="1" id="KW-1133">Transmembrane helix</keyword>
<organism evidence="2 3">
    <name type="scientific">Hymenolepis diminuta</name>
    <name type="common">Rat tapeworm</name>
    <dbReference type="NCBI Taxonomy" id="6216"/>
    <lineage>
        <taxon>Eukaryota</taxon>
        <taxon>Metazoa</taxon>
        <taxon>Spiralia</taxon>
        <taxon>Lophotrochozoa</taxon>
        <taxon>Platyhelminthes</taxon>
        <taxon>Cestoda</taxon>
        <taxon>Eucestoda</taxon>
        <taxon>Cyclophyllidea</taxon>
        <taxon>Hymenolepididae</taxon>
        <taxon>Hymenolepis</taxon>
    </lineage>
</organism>
<feature type="non-terminal residue" evidence="2">
    <location>
        <position position="1"/>
    </location>
</feature>
<protein>
    <submittedName>
        <fullName evidence="2">Uncharacterized protein</fullName>
    </submittedName>
</protein>
<gene>
    <name evidence="2" type="ORF">WMSIL1_LOCUS3465</name>
</gene>
<keyword evidence="1" id="KW-0472">Membrane</keyword>
<keyword evidence="3" id="KW-1185">Reference proteome</keyword>
<sequence>NLRVGYGILRKRAGNNSFLTQLSNNADIEVQISLITRNNFTPVNFSKSTKDSTYYVKYVGMFQLYPLLGENFATWYVRFRAGHKNNIADLPTPLELPYCFAFAFRTPVYARGYRLGRQWIAVDITKRHGSMMLVRTHFSTDKRHLIIRPICLSRCRLRLSFLTIKCVLLWVAGFCVKLLYYRVFLIVGSARLLPEILVRQYNTS</sequence>
<evidence type="ECO:0000313" key="3">
    <source>
        <dbReference type="Proteomes" id="UP000321570"/>
    </source>
</evidence>
<feature type="transmembrane region" description="Helical" evidence="1">
    <location>
        <begin position="159"/>
        <end position="181"/>
    </location>
</feature>
<keyword evidence="1" id="KW-0812">Transmembrane</keyword>
<dbReference type="EMBL" id="CABIJS010000110">
    <property type="protein sequence ID" value="VUZ43004.1"/>
    <property type="molecule type" value="Genomic_DNA"/>
</dbReference>
<dbReference type="Proteomes" id="UP000321570">
    <property type="component" value="Unassembled WGS sequence"/>
</dbReference>
<evidence type="ECO:0000256" key="1">
    <source>
        <dbReference type="SAM" id="Phobius"/>
    </source>
</evidence>
<accession>A0A564Y917</accession>
<reference evidence="2 3" key="1">
    <citation type="submission" date="2019-07" db="EMBL/GenBank/DDBJ databases">
        <authorList>
            <person name="Jastrzebski P J."/>
            <person name="Paukszto L."/>
            <person name="Jastrzebski P J."/>
        </authorList>
    </citation>
    <scope>NUCLEOTIDE SEQUENCE [LARGE SCALE GENOMIC DNA]</scope>
    <source>
        <strain evidence="2 3">WMS-il1</strain>
    </source>
</reference>